<proteinExistence type="predicted"/>
<evidence type="ECO:0000313" key="3">
    <source>
        <dbReference type="Proteomes" id="UP000279833"/>
    </source>
</evidence>
<gene>
    <name evidence="2" type="ORF">SCUD_LOCUS2986</name>
</gene>
<organism evidence="4">
    <name type="scientific">Schistosoma curassoni</name>
    <dbReference type="NCBI Taxonomy" id="6186"/>
    <lineage>
        <taxon>Eukaryota</taxon>
        <taxon>Metazoa</taxon>
        <taxon>Spiralia</taxon>
        <taxon>Lophotrochozoa</taxon>
        <taxon>Platyhelminthes</taxon>
        <taxon>Trematoda</taxon>
        <taxon>Digenea</taxon>
        <taxon>Strigeidida</taxon>
        <taxon>Schistosomatoidea</taxon>
        <taxon>Schistosomatidae</taxon>
        <taxon>Schistosoma</taxon>
    </lineage>
</organism>
<evidence type="ECO:0000256" key="1">
    <source>
        <dbReference type="SAM" id="Phobius"/>
    </source>
</evidence>
<feature type="transmembrane region" description="Helical" evidence="1">
    <location>
        <begin position="6"/>
        <end position="27"/>
    </location>
</feature>
<name>A0A183JJV8_9TREM</name>
<keyword evidence="1" id="KW-0472">Membrane</keyword>
<dbReference type="Proteomes" id="UP000279833">
    <property type="component" value="Unassembled WGS sequence"/>
</dbReference>
<keyword evidence="3" id="KW-1185">Reference proteome</keyword>
<dbReference type="AlphaFoldDB" id="A0A183JJV8"/>
<keyword evidence="1" id="KW-0812">Transmembrane</keyword>
<dbReference type="EMBL" id="UZAK01003136">
    <property type="protein sequence ID" value="VDO78300.1"/>
    <property type="molecule type" value="Genomic_DNA"/>
</dbReference>
<keyword evidence="1" id="KW-1133">Transmembrane helix</keyword>
<evidence type="ECO:0000313" key="2">
    <source>
        <dbReference type="EMBL" id="VDO78300.1"/>
    </source>
</evidence>
<evidence type="ECO:0000313" key="4">
    <source>
        <dbReference type="WBParaSite" id="SCUD_0000298501-mRNA-1"/>
    </source>
</evidence>
<dbReference type="WBParaSite" id="SCUD_0000298501-mRNA-1">
    <property type="protein sequence ID" value="SCUD_0000298501-mRNA-1"/>
    <property type="gene ID" value="SCUD_0000298501"/>
</dbReference>
<reference evidence="2 3" key="2">
    <citation type="submission" date="2018-11" db="EMBL/GenBank/DDBJ databases">
        <authorList>
            <consortium name="Pathogen Informatics"/>
        </authorList>
    </citation>
    <scope>NUCLEOTIDE SEQUENCE [LARGE SCALE GENOMIC DNA]</scope>
    <source>
        <strain evidence="2">Dakar</strain>
        <strain evidence="3">Dakar, Senegal</strain>
    </source>
</reference>
<sequence length="47" mass="5550">MKFDVMIFVLILVRKTIPLVYIVVMVHRVIKSLLMTKTILFVMKDNV</sequence>
<reference evidence="4" key="1">
    <citation type="submission" date="2016-06" db="UniProtKB">
        <authorList>
            <consortium name="WormBaseParasite"/>
        </authorList>
    </citation>
    <scope>IDENTIFICATION</scope>
</reference>
<accession>A0A183JJV8</accession>
<protein>
    <submittedName>
        <fullName evidence="2 4">Uncharacterized protein</fullName>
    </submittedName>
</protein>